<keyword evidence="1" id="KW-0596">Phosphopantetheine</keyword>
<dbReference type="InterPro" id="IPR036736">
    <property type="entry name" value="ACP-like_sf"/>
</dbReference>
<dbReference type="PROSITE" id="PS00012">
    <property type="entry name" value="PHOSPHOPANTETHEINE"/>
    <property type="match status" value="1"/>
</dbReference>
<dbReference type="PANTHER" id="PTHR43775">
    <property type="entry name" value="FATTY ACID SYNTHASE"/>
    <property type="match status" value="1"/>
</dbReference>
<dbReference type="CDD" id="cd00833">
    <property type="entry name" value="PKS"/>
    <property type="match status" value="1"/>
</dbReference>
<dbReference type="GO" id="GO:0004312">
    <property type="term" value="F:fatty acid synthase activity"/>
    <property type="evidence" value="ECO:0007669"/>
    <property type="project" value="InterPro"/>
</dbReference>
<dbReference type="Pfam" id="PF16197">
    <property type="entry name" value="KAsynt_C_assoc"/>
    <property type="match status" value="1"/>
</dbReference>
<dbReference type="Gene3D" id="3.30.70.3290">
    <property type="match status" value="1"/>
</dbReference>
<dbReference type="Gene3D" id="3.40.366.10">
    <property type="entry name" value="Malonyl-Coenzyme A Acyl Carrier Protein, domain 2"/>
    <property type="match status" value="1"/>
</dbReference>
<evidence type="ECO:0000256" key="1">
    <source>
        <dbReference type="ARBA" id="ARBA00022450"/>
    </source>
</evidence>
<dbReference type="InterPro" id="IPR001227">
    <property type="entry name" value="Ac_transferase_dom_sf"/>
</dbReference>
<dbReference type="SMART" id="SM00825">
    <property type="entry name" value="PKS_KS"/>
    <property type="match status" value="1"/>
</dbReference>
<dbReference type="InterPro" id="IPR009081">
    <property type="entry name" value="PP-bd_ACP"/>
</dbReference>
<dbReference type="SMART" id="SM00822">
    <property type="entry name" value="PKS_KR"/>
    <property type="match status" value="1"/>
</dbReference>
<dbReference type="GO" id="GO:0006633">
    <property type="term" value="P:fatty acid biosynthetic process"/>
    <property type="evidence" value="ECO:0007669"/>
    <property type="project" value="InterPro"/>
</dbReference>
<sequence>MGQSLAVMGAMQMLGEDPWSVSYVECHCTGTRVGDGIEVRGLVDAFVQLGGKKGPGEAQVALGSVKGNIAHANCAAGATGLAKVLLMLRSRQLVPTANFSRLNPKISLERTPFFVSSEVCSWGVDSRPLRAGVSSFGIGGTNAHVVLEEVPAPEPNGQALARWSFQVLPLSARSPEALLRTGQCIAAGLRAPAEPRASLARAAFTLQAGRAALPLRKAVVLPVAVSEGLHEEEDLASAAEILEGRLPDIEELEELEEVAKRPQVAFVFPGQGSQYFGMARGLYNQVPLFRRTADSCCELLAAQERLGRDLRPLLFRSAVSAEEEARREEEFERPSVLQPALFVVEQALAQVFQAVGVVPVAVAGHSLGEYAAAVAGGLLTLESALDIVAARAKATETLAEDGAMLSIAGWSEQELSDLGKGQRPGLWLAAVNSPVHAVVSGEETAVDALELELRAAGKKCTKLHVKKAFHSGLVARAADMLRGLGLPSQPDGSAPAAAVPVASNFTGGWLSSMQLRDGSYWASHMRGTVRWRENVEKLLTQWQPTAVLEVGPGNALSTLTAKCVGANQSAPVFVQGMRHPKATSTEDVEALLGALGQLWEAGFTVDWRALHTKVLGALEPPRPLRLPSYAFDRTRLWVNPERSAYVENVEEPAPANYTAGALAVAPAPVPPQRLLVRFGEKRNNQEPPLRAYCLPFASGSASLFMPWAEAGDGAVEVVALELPGRGARADEALPRSETEDEALLASFGDALLADLRGAQYVLVGCSMGGGLCVELALRLAERGAPLPLALYVAGRKPPALDPASIRAITMSDEALAEYAFAPPEVASSREFREHVVPLLRADLEIDARCERRLSEACAAGRRLPPGVGLELFCGTNDTVAPWAEAPGWQRFAEELVGVHYYPGGHEFMQEHRPLLHTAWRRDALGRLVRQRSAEVAMLAAQGFTAPGAALALGAPFAGPSASSGRPGELPLYAVRWVPVAGSPAGAPVSPCFVDLSEDLRESALADAAAALRAGASVVAAACADGAGLLTPEAMDAELQQCWQFTRLVQRLLEEGCTGHVLVVGPAAASGAMVMGASKAVALEAGELRIQRLFVPASCLAEIHMRAEHLLTLTNRHVQETDIWVQDPMLQGPAFAPRLEPTPEASTRLPCFPPSSADGNLPVFLLTGATGGLGRAVVRWMLEEQRLQPQQLVLLRRSGSTPLTGELAGLRTVEMDKADESLGLRDVRGVAGLLHLAGVLDDGVVGSMSEERFRTVAEPKCGLLATLLRVGQALGWPLRWAVGFSSTSSLLGYPGQTNYCAANAVLDQLATFATAAAPCRILAVNWGPWAEAGMAKAGTKAYEQAIKDGDRPLPTAQALACLAAALRCAAQAQPAAVQLCACDVDWQRSQWRGLPLLQLLGDGLGPAAVATEEAAPAGTAREAVEGFLLEHAKGSGGWRRAQGKSLQQLGLDSLEVVQLRNLFNRRFGTNVPLGLVADPSRKLGELAEELLVHAGP</sequence>
<feature type="domain" description="Ketosynthase family 3 (KS3)" evidence="4">
    <location>
        <begin position="1"/>
        <end position="149"/>
    </location>
</feature>
<dbReference type="SUPFAM" id="SSF53474">
    <property type="entry name" value="alpha/beta-Hydrolases"/>
    <property type="match status" value="1"/>
</dbReference>
<dbReference type="InterPro" id="IPR016035">
    <property type="entry name" value="Acyl_Trfase/lysoPLipase"/>
</dbReference>
<dbReference type="Pfam" id="PF08659">
    <property type="entry name" value="KR"/>
    <property type="match status" value="1"/>
</dbReference>
<proteinExistence type="predicted"/>
<protein>
    <submittedName>
        <fullName evidence="5">Type I polyketide synthase</fullName>
    </submittedName>
</protein>
<dbReference type="Pfam" id="PF00698">
    <property type="entry name" value="Acyl_transf_1"/>
    <property type="match status" value="1"/>
</dbReference>
<evidence type="ECO:0000259" key="4">
    <source>
        <dbReference type="PROSITE" id="PS52004"/>
    </source>
</evidence>
<dbReference type="SUPFAM" id="SSF51735">
    <property type="entry name" value="NAD(P)-binding Rossmann-fold domains"/>
    <property type="match status" value="1"/>
</dbReference>
<dbReference type="GO" id="GO:0005835">
    <property type="term" value="C:fatty acid synthase complex"/>
    <property type="evidence" value="ECO:0007669"/>
    <property type="project" value="InterPro"/>
</dbReference>
<dbReference type="InterPro" id="IPR013968">
    <property type="entry name" value="PKS_KR"/>
</dbReference>
<dbReference type="SMART" id="SM00827">
    <property type="entry name" value="PKS_AT"/>
    <property type="match status" value="1"/>
</dbReference>
<dbReference type="InterPro" id="IPR014043">
    <property type="entry name" value="Acyl_transferase_dom"/>
</dbReference>
<accession>A0A1S6K7Z7</accession>
<dbReference type="Gene3D" id="3.40.50.720">
    <property type="entry name" value="NAD(P)-binding Rossmann-like Domain"/>
    <property type="match status" value="1"/>
</dbReference>
<dbReference type="SUPFAM" id="SSF53901">
    <property type="entry name" value="Thiolase-like"/>
    <property type="match status" value="1"/>
</dbReference>
<reference evidence="5" key="1">
    <citation type="journal article" date="2017" name="J. Eukaryot. Microbiol.">
        <title>Role of Modular Polyketide Synthases in the Production of Polyether Ladder Compounds in Ciguatoxin-producing Gambierdiscus polynesiensis and G.excentricus (Dinophyceae).</title>
        <authorList>
            <person name="Kohli G.S."/>
            <person name="Campbell K."/>
            <person name="John U."/>
            <person name="Smith K.F."/>
            <person name="Fraga S."/>
            <person name="Rhodes L.L."/>
            <person name="Murray S.A."/>
        </authorList>
    </citation>
    <scope>NUCLEOTIDE SEQUENCE</scope>
    <source>
        <strain evidence="5">Contig_48436</strain>
    </source>
</reference>
<evidence type="ECO:0000256" key="2">
    <source>
        <dbReference type="ARBA" id="ARBA00022553"/>
    </source>
</evidence>
<dbReference type="Gene3D" id="3.40.47.10">
    <property type="match status" value="1"/>
</dbReference>
<dbReference type="InterPro" id="IPR006162">
    <property type="entry name" value="Ppantetheine_attach_site"/>
</dbReference>
<dbReference type="InterPro" id="IPR014031">
    <property type="entry name" value="Ketoacyl_synth_C"/>
</dbReference>
<dbReference type="InterPro" id="IPR050091">
    <property type="entry name" value="PKS_NRPS_Biosynth_Enz"/>
</dbReference>
<dbReference type="Pfam" id="PF02801">
    <property type="entry name" value="Ketoacyl-synt_C"/>
    <property type="match status" value="1"/>
</dbReference>
<name>A0A1S6K7Z7_9DINO</name>
<dbReference type="InterPro" id="IPR057326">
    <property type="entry name" value="KR_dom"/>
</dbReference>
<dbReference type="InterPro" id="IPR029058">
    <property type="entry name" value="AB_hydrolase_fold"/>
</dbReference>
<dbReference type="InterPro" id="IPR016039">
    <property type="entry name" value="Thiolase-like"/>
</dbReference>
<dbReference type="Pfam" id="PF00550">
    <property type="entry name" value="PP-binding"/>
    <property type="match status" value="1"/>
</dbReference>
<dbReference type="InterPro" id="IPR032821">
    <property type="entry name" value="PKS_assoc"/>
</dbReference>
<dbReference type="InterPro" id="IPR020841">
    <property type="entry name" value="PKS_Beta-ketoAc_synthase_dom"/>
</dbReference>
<organism evidence="5">
    <name type="scientific">Gambierdiscus excentricus</name>
    <dbReference type="NCBI Taxonomy" id="986170"/>
    <lineage>
        <taxon>Eukaryota</taxon>
        <taxon>Sar</taxon>
        <taxon>Alveolata</taxon>
        <taxon>Dinophyceae</taxon>
        <taxon>Gonyaulacales</taxon>
        <taxon>Pyrocystaceae</taxon>
        <taxon>Gambierdiscus</taxon>
    </lineage>
</organism>
<dbReference type="InterPro" id="IPR016036">
    <property type="entry name" value="Malonyl_transacylase_ACP-bd"/>
</dbReference>
<dbReference type="Gene3D" id="3.40.50.1820">
    <property type="entry name" value="alpha/beta hydrolase"/>
    <property type="match status" value="1"/>
</dbReference>
<dbReference type="Gene3D" id="1.10.1200.10">
    <property type="entry name" value="ACP-like"/>
    <property type="match status" value="1"/>
</dbReference>
<dbReference type="SUPFAM" id="SSF52151">
    <property type="entry name" value="FabD/lysophospholipase-like"/>
    <property type="match status" value="1"/>
</dbReference>
<dbReference type="SUPFAM" id="SSF47336">
    <property type="entry name" value="ACP-like"/>
    <property type="match status" value="1"/>
</dbReference>
<dbReference type="EMBL" id="KX395885">
    <property type="protein sequence ID" value="AQS99303.1"/>
    <property type="molecule type" value="Transcribed_RNA"/>
</dbReference>
<dbReference type="InterPro" id="IPR003965">
    <property type="entry name" value="Fatty_acid_synthase"/>
</dbReference>
<dbReference type="PANTHER" id="PTHR43775:SF51">
    <property type="entry name" value="INACTIVE PHENOLPHTHIOCEROL SYNTHESIS POLYKETIDE SYNTHASE TYPE I PKS1-RELATED"/>
    <property type="match status" value="1"/>
</dbReference>
<keyword evidence="3" id="KW-0808">Transferase</keyword>
<evidence type="ECO:0000256" key="3">
    <source>
        <dbReference type="ARBA" id="ARBA00022679"/>
    </source>
</evidence>
<dbReference type="PROSITE" id="PS52004">
    <property type="entry name" value="KS3_2"/>
    <property type="match status" value="1"/>
</dbReference>
<dbReference type="InterPro" id="IPR001031">
    <property type="entry name" value="Thioesterase"/>
</dbReference>
<dbReference type="InterPro" id="IPR036291">
    <property type="entry name" value="NAD(P)-bd_dom_sf"/>
</dbReference>
<dbReference type="Pfam" id="PF00975">
    <property type="entry name" value="Thioesterase"/>
    <property type="match status" value="1"/>
</dbReference>
<dbReference type="SUPFAM" id="SSF55048">
    <property type="entry name" value="Probable ACP-binding domain of malonyl-CoA ACP transacylase"/>
    <property type="match status" value="1"/>
</dbReference>
<dbReference type="PRINTS" id="PR01483">
    <property type="entry name" value="FASYNTHASE"/>
</dbReference>
<evidence type="ECO:0000313" key="5">
    <source>
        <dbReference type="EMBL" id="AQS99303.1"/>
    </source>
</evidence>
<keyword evidence="2" id="KW-0597">Phosphoprotein</keyword>